<name>A0ABD0JDG9_9CAEN</name>
<accession>A0ABD0JDG9</accession>
<evidence type="ECO:0000313" key="1">
    <source>
        <dbReference type="EMBL" id="KAK7471449.1"/>
    </source>
</evidence>
<sequence>MPTVGRGCKCSHATWTSQSNAQHQPGASALLPYFTPFCNDSEFSSKTLMETLEFAVSVAGLGIPVVNQSLIYLLPDVSDSVTVRGGPAAHGVRRLSRCQVKVSSSVH</sequence>
<proteinExistence type="predicted"/>
<organism evidence="1 2">
    <name type="scientific">Batillaria attramentaria</name>
    <dbReference type="NCBI Taxonomy" id="370345"/>
    <lineage>
        <taxon>Eukaryota</taxon>
        <taxon>Metazoa</taxon>
        <taxon>Spiralia</taxon>
        <taxon>Lophotrochozoa</taxon>
        <taxon>Mollusca</taxon>
        <taxon>Gastropoda</taxon>
        <taxon>Caenogastropoda</taxon>
        <taxon>Sorbeoconcha</taxon>
        <taxon>Cerithioidea</taxon>
        <taxon>Batillariidae</taxon>
        <taxon>Batillaria</taxon>
    </lineage>
</organism>
<reference evidence="1 2" key="1">
    <citation type="journal article" date="2023" name="Sci. Data">
        <title>Genome assembly of the Korean intertidal mud-creeper Batillaria attramentaria.</title>
        <authorList>
            <person name="Patra A.K."/>
            <person name="Ho P.T."/>
            <person name="Jun S."/>
            <person name="Lee S.J."/>
            <person name="Kim Y."/>
            <person name="Won Y.J."/>
        </authorList>
    </citation>
    <scope>NUCLEOTIDE SEQUENCE [LARGE SCALE GENOMIC DNA]</scope>
    <source>
        <strain evidence="1">Wonlab-2016</strain>
    </source>
</reference>
<gene>
    <name evidence="1" type="ORF">BaRGS_00035937</name>
</gene>
<dbReference type="EMBL" id="JACVVK020000493">
    <property type="protein sequence ID" value="KAK7471449.1"/>
    <property type="molecule type" value="Genomic_DNA"/>
</dbReference>
<protein>
    <submittedName>
        <fullName evidence="1">Uncharacterized protein</fullName>
    </submittedName>
</protein>
<comment type="caution">
    <text evidence="1">The sequence shown here is derived from an EMBL/GenBank/DDBJ whole genome shotgun (WGS) entry which is preliminary data.</text>
</comment>
<keyword evidence="2" id="KW-1185">Reference proteome</keyword>
<dbReference type="AlphaFoldDB" id="A0ABD0JDG9"/>
<evidence type="ECO:0000313" key="2">
    <source>
        <dbReference type="Proteomes" id="UP001519460"/>
    </source>
</evidence>
<dbReference type="Proteomes" id="UP001519460">
    <property type="component" value="Unassembled WGS sequence"/>
</dbReference>